<dbReference type="STRING" id="378753.KRH_20510"/>
<evidence type="ECO:0000313" key="3">
    <source>
        <dbReference type="EMBL" id="BAG30398.1"/>
    </source>
</evidence>
<dbReference type="Proteomes" id="UP000008838">
    <property type="component" value="Chromosome"/>
</dbReference>
<dbReference type="OrthoDB" id="4883407at2"/>
<feature type="compositionally biased region" description="Polar residues" evidence="1">
    <location>
        <begin position="205"/>
        <end position="214"/>
    </location>
</feature>
<dbReference type="InterPro" id="IPR050445">
    <property type="entry name" value="Bact_polysacc_biosynth/exp"/>
</dbReference>
<dbReference type="PANTHER" id="PTHR32309:SF31">
    <property type="entry name" value="CAPSULAR EXOPOLYSACCHARIDE FAMILY"/>
    <property type="match status" value="1"/>
</dbReference>
<dbReference type="AlphaFoldDB" id="B2GH32"/>
<dbReference type="eggNOG" id="COG3944">
    <property type="taxonomic scope" value="Bacteria"/>
</dbReference>
<evidence type="ECO:0000313" key="4">
    <source>
        <dbReference type="Proteomes" id="UP000008838"/>
    </source>
</evidence>
<keyword evidence="2" id="KW-1133">Transmembrane helix</keyword>
<proteinExistence type="predicted"/>
<evidence type="ECO:0000256" key="2">
    <source>
        <dbReference type="SAM" id="Phobius"/>
    </source>
</evidence>
<accession>B2GH32</accession>
<dbReference type="EMBL" id="AP009152">
    <property type="protein sequence ID" value="BAG30398.1"/>
    <property type="molecule type" value="Genomic_DNA"/>
</dbReference>
<protein>
    <recommendedName>
        <fullName evidence="5">Polysaccharide chain length determinant N-terminal domain-containing protein</fullName>
    </recommendedName>
</protein>
<evidence type="ECO:0008006" key="5">
    <source>
        <dbReference type="Google" id="ProtNLM"/>
    </source>
</evidence>
<name>B2GH32_KOCRD</name>
<dbReference type="RefSeq" id="WP_012399119.1">
    <property type="nucleotide sequence ID" value="NC_010617.1"/>
</dbReference>
<gene>
    <name evidence="3" type="ordered locus">KRH_20510</name>
</gene>
<organism evidence="3 4">
    <name type="scientific">Kocuria rhizophila (strain ATCC 9341 / DSM 348 / NBRC 103217 / DC2201)</name>
    <dbReference type="NCBI Taxonomy" id="378753"/>
    <lineage>
        <taxon>Bacteria</taxon>
        <taxon>Bacillati</taxon>
        <taxon>Actinomycetota</taxon>
        <taxon>Actinomycetes</taxon>
        <taxon>Micrococcales</taxon>
        <taxon>Micrococcaceae</taxon>
        <taxon>Kocuria</taxon>
    </lineage>
</organism>
<keyword evidence="4" id="KW-1185">Reference proteome</keyword>
<sequence>MSARVKNVIVRFLGIVLGAAVLGAAVGGGVAVLRPESFTSTTTVMVTPAQSLPSGQTETVSQYILSNMPTYNNLAMTASVLETAGDHGRSTDEISKDLTVEVPTGSSLVKLAYSDTDRDRSAAVADDLAAGLRDSIRQFSPQSDGTPQVDVSIVQKGAAAVTSDKPSASRWALIGGTVGGILGIAGAQALTRRRSAPRHHDAQSAAGQTGSFSS</sequence>
<dbReference type="HOGENOM" id="CLU_1287433_0_0_11"/>
<feature type="transmembrane region" description="Helical" evidence="2">
    <location>
        <begin position="171"/>
        <end position="190"/>
    </location>
</feature>
<feature type="transmembrane region" description="Helical" evidence="2">
    <location>
        <begin position="12"/>
        <end position="33"/>
    </location>
</feature>
<reference evidence="3 4" key="1">
    <citation type="journal article" date="2008" name="J. Bacteriol.">
        <title>Complete genome sequence of the soil actinomycete Kocuria rhizophila.</title>
        <authorList>
            <person name="Takarada H."/>
            <person name="Sekine M."/>
            <person name="Kosugi H."/>
            <person name="Matsuo Y."/>
            <person name="Fujisawa T."/>
            <person name="Omata S."/>
            <person name="Kishi E."/>
            <person name="Shimizu A."/>
            <person name="Tsukatani N."/>
            <person name="Tanikawa S."/>
            <person name="Fujita N."/>
            <person name="Harayama S."/>
        </authorList>
    </citation>
    <scope>NUCLEOTIDE SEQUENCE [LARGE SCALE GENOMIC DNA]</scope>
    <source>
        <strain evidence="4">ATCC 9341 / DSM 348 / NBRC 103217 / DC2201</strain>
    </source>
</reference>
<keyword evidence="2" id="KW-0472">Membrane</keyword>
<keyword evidence="2" id="KW-0812">Transmembrane</keyword>
<feature type="region of interest" description="Disordered" evidence="1">
    <location>
        <begin position="192"/>
        <end position="214"/>
    </location>
</feature>
<evidence type="ECO:0000256" key="1">
    <source>
        <dbReference type="SAM" id="MobiDB-lite"/>
    </source>
</evidence>
<dbReference type="PANTHER" id="PTHR32309">
    <property type="entry name" value="TYROSINE-PROTEIN KINASE"/>
    <property type="match status" value="1"/>
</dbReference>
<dbReference type="KEGG" id="krh:KRH_20510"/>